<dbReference type="AlphaFoldDB" id="A0AA39L0H7"/>
<dbReference type="GO" id="GO:0008237">
    <property type="term" value="F:metallopeptidase activity"/>
    <property type="evidence" value="ECO:0007669"/>
    <property type="project" value="InterPro"/>
</dbReference>
<reference evidence="1" key="2">
    <citation type="submission" date="2023-03" db="EMBL/GenBank/DDBJ databases">
        <authorList>
            <person name="Inwood S.N."/>
            <person name="Skelly J.G."/>
            <person name="Guhlin J."/>
            <person name="Harrop T.W.R."/>
            <person name="Goldson S.G."/>
            <person name="Dearden P.K."/>
        </authorList>
    </citation>
    <scope>NUCLEOTIDE SEQUENCE</scope>
    <source>
        <strain evidence="1">Lincoln</strain>
        <tissue evidence="1">Whole body</tissue>
    </source>
</reference>
<dbReference type="InterPro" id="IPR024079">
    <property type="entry name" value="MetalloPept_cat_dom_sf"/>
</dbReference>
<name>A0AA39L0H7_MICHY</name>
<organism evidence="1 2">
    <name type="scientific">Microctonus hyperodae</name>
    <name type="common">Parasitoid wasp</name>
    <dbReference type="NCBI Taxonomy" id="165561"/>
    <lineage>
        <taxon>Eukaryota</taxon>
        <taxon>Metazoa</taxon>
        <taxon>Ecdysozoa</taxon>
        <taxon>Arthropoda</taxon>
        <taxon>Hexapoda</taxon>
        <taxon>Insecta</taxon>
        <taxon>Pterygota</taxon>
        <taxon>Neoptera</taxon>
        <taxon>Endopterygota</taxon>
        <taxon>Hymenoptera</taxon>
        <taxon>Apocrita</taxon>
        <taxon>Ichneumonoidea</taxon>
        <taxon>Braconidae</taxon>
        <taxon>Euphorinae</taxon>
        <taxon>Microctonus</taxon>
    </lineage>
</organism>
<evidence type="ECO:0000313" key="1">
    <source>
        <dbReference type="EMBL" id="KAK0180564.1"/>
    </source>
</evidence>
<keyword evidence="2" id="KW-1185">Reference proteome</keyword>
<protein>
    <submittedName>
        <fullName evidence="1">Uncharacterized protein</fullName>
    </submittedName>
</protein>
<dbReference type="EMBL" id="JAQQBR010000002">
    <property type="protein sequence ID" value="KAK0180564.1"/>
    <property type="molecule type" value="Genomic_DNA"/>
</dbReference>
<sequence>MKPIDITVTSDTDPPEKIRYIDSHRTSELVSDYINANKDTFPDDSFDFYFITSRTNLWSTTTNEKAHGISFTYDIYDERLIPSDNHKSGLIVHHGSPCEYVTAAHEIAHLMNIEHESQKKGYSDGIKQCYAIMQETNPFCPDCLKWTNQNIEDLQKFSNFAVFYAVQLILRKNYTESLTLQKVFHAKLCSVIVYGKNETLWDLGISLKDFPGSLSKVVVSAVSPGITESHHSVTAGAYVAAAAIVAPISVWPSSSSSLYTHLVQNQMAQICVCDDSTKKIGAPESAK</sequence>
<comment type="caution">
    <text evidence="1">The sequence shown here is derived from an EMBL/GenBank/DDBJ whole genome shotgun (WGS) entry which is preliminary data.</text>
</comment>
<dbReference type="SUPFAM" id="SSF55486">
    <property type="entry name" value="Metalloproteases ('zincins'), catalytic domain"/>
    <property type="match status" value="1"/>
</dbReference>
<dbReference type="Gene3D" id="3.40.390.10">
    <property type="entry name" value="Collagenase (Catalytic Domain)"/>
    <property type="match status" value="1"/>
</dbReference>
<evidence type="ECO:0000313" key="2">
    <source>
        <dbReference type="Proteomes" id="UP001168972"/>
    </source>
</evidence>
<reference evidence="1" key="1">
    <citation type="journal article" date="2023" name="bioRxiv">
        <title>Scaffold-level genome assemblies of two parasitoid biocontrol wasps reveal the parthenogenesis mechanism and an associated novel virus.</title>
        <authorList>
            <person name="Inwood S."/>
            <person name="Skelly J."/>
            <person name="Guhlin J."/>
            <person name="Harrop T."/>
            <person name="Goldson S."/>
            <person name="Dearden P."/>
        </authorList>
    </citation>
    <scope>NUCLEOTIDE SEQUENCE</scope>
    <source>
        <strain evidence="1">Lincoln</strain>
        <tissue evidence="1">Whole body</tissue>
    </source>
</reference>
<proteinExistence type="predicted"/>
<gene>
    <name evidence="1" type="ORF">PV327_002932</name>
</gene>
<accession>A0AA39L0H7</accession>
<dbReference type="Proteomes" id="UP001168972">
    <property type="component" value="Unassembled WGS sequence"/>
</dbReference>